<dbReference type="Proteomes" id="UP000822688">
    <property type="component" value="Chromosome V"/>
</dbReference>
<evidence type="ECO:0000256" key="1">
    <source>
        <dbReference type="SAM" id="MobiDB-lite"/>
    </source>
</evidence>
<comment type="caution">
    <text evidence="2">The sequence shown here is derived from an EMBL/GenBank/DDBJ whole genome shotgun (WGS) entry which is preliminary data.</text>
</comment>
<accession>A0A8T0HQC4</accession>
<dbReference type="AlphaFoldDB" id="A0A8T0HQC4"/>
<sequence length="128" mass="14455">MGNARVAQRRAGVKKKGPLQGLGDYNAMKEGLKEGEAERQPKCRELQREREREARLLATSEEEPGEGNDLSSCELLCVVFESVIFFMSEMQGCRDSKSRLVIMELFLENGCVSPFLLEYYPCVEDAKV</sequence>
<reference evidence="2" key="1">
    <citation type="submission" date="2020-06" db="EMBL/GenBank/DDBJ databases">
        <title>WGS assembly of Ceratodon purpureus strain R40.</title>
        <authorList>
            <person name="Carey S.B."/>
            <person name="Jenkins J."/>
            <person name="Shu S."/>
            <person name="Lovell J.T."/>
            <person name="Sreedasyam A."/>
            <person name="Maumus F."/>
            <person name="Tiley G.P."/>
            <person name="Fernandez-Pozo N."/>
            <person name="Barry K."/>
            <person name="Chen C."/>
            <person name="Wang M."/>
            <person name="Lipzen A."/>
            <person name="Daum C."/>
            <person name="Saski C.A."/>
            <person name="Payton A.C."/>
            <person name="Mcbreen J.C."/>
            <person name="Conrad R.E."/>
            <person name="Kollar L.M."/>
            <person name="Olsson S."/>
            <person name="Huttunen S."/>
            <person name="Landis J.B."/>
            <person name="Wickett N.J."/>
            <person name="Johnson M.G."/>
            <person name="Rensing S.A."/>
            <person name="Grimwood J."/>
            <person name="Schmutz J."/>
            <person name="Mcdaniel S.F."/>
        </authorList>
    </citation>
    <scope>NUCLEOTIDE SEQUENCE</scope>
    <source>
        <strain evidence="2">R40</strain>
    </source>
</reference>
<dbReference type="EMBL" id="CM026426">
    <property type="protein sequence ID" value="KAG0573114.1"/>
    <property type="molecule type" value="Genomic_DNA"/>
</dbReference>
<protein>
    <submittedName>
        <fullName evidence="2">Uncharacterized protein</fullName>
    </submittedName>
</protein>
<name>A0A8T0HQC4_CERPU</name>
<evidence type="ECO:0000313" key="3">
    <source>
        <dbReference type="Proteomes" id="UP000822688"/>
    </source>
</evidence>
<feature type="region of interest" description="Disordered" evidence="1">
    <location>
        <begin position="1"/>
        <end position="25"/>
    </location>
</feature>
<organism evidence="2 3">
    <name type="scientific">Ceratodon purpureus</name>
    <name type="common">Fire moss</name>
    <name type="synonym">Dicranum purpureum</name>
    <dbReference type="NCBI Taxonomy" id="3225"/>
    <lineage>
        <taxon>Eukaryota</taxon>
        <taxon>Viridiplantae</taxon>
        <taxon>Streptophyta</taxon>
        <taxon>Embryophyta</taxon>
        <taxon>Bryophyta</taxon>
        <taxon>Bryophytina</taxon>
        <taxon>Bryopsida</taxon>
        <taxon>Dicranidae</taxon>
        <taxon>Pseudoditrichales</taxon>
        <taxon>Ditrichaceae</taxon>
        <taxon>Ceratodon</taxon>
    </lineage>
</organism>
<feature type="compositionally biased region" description="Basic residues" evidence="1">
    <location>
        <begin position="7"/>
        <end position="17"/>
    </location>
</feature>
<keyword evidence="3" id="KW-1185">Reference proteome</keyword>
<evidence type="ECO:0000313" key="2">
    <source>
        <dbReference type="EMBL" id="KAG0573114.1"/>
    </source>
</evidence>
<gene>
    <name evidence="2" type="ORF">KC19_VG150200</name>
</gene>
<proteinExistence type="predicted"/>